<reference evidence="2 3" key="1">
    <citation type="submission" date="2019-11" db="EMBL/GenBank/DDBJ databases">
        <title>Complete genome sequence of Corynebacterium kalinowskii 1959, a novel Corynebacterium species isolated from soil of a small paddock in Vilsendorf, Germany.</title>
        <authorList>
            <person name="Schaffert L."/>
            <person name="Ruwe M."/>
            <person name="Milse J."/>
            <person name="Hanuschka K."/>
            <person name="Ortseifen V."/>
            <person name="Droste J."/>
            <person name="Brandt D."/>
            <person name="Schlueter L."/>
            <person name="Kutter Y."/>
            <person name="Vinke S."/>
            <person name="Viehoefer P."/>
            <person name="Jacob L."/>
            <person name="Luebke N.-C."/>
            <person name="Schulte-Berndt E."/>
            <person name="Hain C."/>
            <person name="Linder M."/>
            <person name="Schmidt P."/>
            <person name="Wollenschlaeger L."/>
            <person name="Luttermann T."/>
            <person name="Thieme E."/>
            <person name="Hassa J."/>
            <person name="Haak M."/>
            <person name="Wittchen M."/>
            <person name="Mentz A."/>
            <person name="Persicke M."/>
            <person name="Busche T."/>
            <person name="Ruckert C."/>
        </authorList>
    </citation>
    <scope>NUCLEOTIDE SEQUENCE [LARGE SCALE GENOMIC DNA]</scope>
    <source>
        <strain evidence="2 3">2039</strain>
    </source>
</reference>
<dbReference type="InterPro" id="IPR016024">
    <property type="entry name" value="ARM-type_fold"/>
</dbReference>
<evidence type="ECO:0000313" key="2">
    <source>
        <dbReference type="EMBL" id="QGU08488.1"/>
    </source>
</evidence>
<gene>
    <name evidence="2" type="ORF">COCCU_12945</name>
</gene>
<accession>A0A6B8WQF6</accession>
<proteinExistence type="predicted"/>
<dbReference type="Pfam" id="PF08713">
    <property type="entry name" value="DNA_alkylation"/>
    <property type="match status" value="1"/>
</dbReference>
<feature type="region of interest" description="Disordered" evidence="1">
    <location>
        <begin position="61"/>
        <end position="92"/>
    </location>
</feature>
<evidence type="ECO:0000256" key="1">
    <source>
        <dbReference type="SAM" id="MobiDB-lite"/>
    </source>
</evidence>
<dbReference type="EMBL" id="CP046455">
    <property type="protein sequence ID" value="QGU08488.1"/>
    <property type="molecule type" value="Genomic_DNA"/>
</dbReference>
<dbReference type="KEGG" id="cok:COCCU_12945"/>
<dbReference type="PANTHER" id="PTHR41291">
    <property type="entry name" value="DNA ALKYLATION REPAIR PROTEIN"/>
    <property type="match status" value="1"/>
</dbReference>
<dbReference type="InterPro" id="IPR014825">
    <property type="entry name" value="DNA_alkylation"/>
</dbReference>
<evidence type="ECO:0000313" key="3">
    <source>
        <dbReference type="Proteomes" id="UP000424462"/>
    </source>
</evidence>
<dbReference type="SUPFAM" id="SSF48371">
    <property type="entry name" value="ARM repeat"/>
    <property type="match status" value="1"/>
</dbReference>
<dbReference type="Proteomes" id="UP000424462">
    <property type="component" value="Chromosome"/>
</dbReference>
<dbReference type="AlphaFoldDB" id="A0A6B8WQF6"/>
<sequence length="92" mass="9856">MTSASWTLTSEKVIKNVKGLDLTGLLDTIEAEMVQAPERLQWAMNNCLAQIGIEHPDLRDRALTSEKASECSGTTPPPPGASPPTPRSGSPR</sequence>
<protein>
    <submittedName>
        <fullName evidence="2">Uncharacterized protein</fullName>
    </submittedName>
</protein>
<name>A0A6B8WQF6_9CORY</name>
<feature type="compositionally biased region" description="Pro residues" evidence="1">
    <location>
        <begin position="75"/>
        <end position="86"/>
    </location>
</feature>
<organism evidence="2 3">
    <name type="scientific">Corynebacterium occultum</name>
    <dbReference type="NCBI Taxonomy" id="2675219"/>
    <lineage>
        <taxon>Bacteria</taxon>
        <taxon>Bacillati</taxon>
        <taxon>Actinomycetota</taxon>
        <taxon>Actinomycetes</taxon>
        <taxon>Mycobacteriales</taxon>
        <taxon>Corynebacteriaceae</taxon>
        <taxon>Corynebacterium</taxon>
    </lineage>
</organism>
<dbReference type="PANTHER" id="PTHR41291:SF1">
    <property type="entry name" value="DNA ALKYLATION REPAIR PROTEIN"/>
    <property type="match status" value="1"/>
</dbReference>
<keyword evidence="3" id="KW-1185">Reference proteome</keyword>